<evidence type="ECO:0000256" key="6">
    <source>
        <dbReference type="ARBA" id="ARBA00022840"/>
    </source>
</evidence>
<feature type="binding site" evidence="8">
    <location>
        <begin position="38"/>
        <end position="43"/>
    </location>
    <ligand>
        <name>ATP</name>
        <dbReference type="ChEBI" id="CHEBI:30616"/>
    </ligand>
</feature>
<name>A0A1H8IA42_9PROT</name>
<keyword evidence="4 8" id="KW-0819">tRNA processing</keyword>
<dbReference type="EC" id="6.3.4.19" evidence="8"/>
<dbReference type="CDD" id="cd01992">
    <property type="entry name" value="TilS_N"/>
    <property type="match status" value="1"/>
</dbReference>
<dbReference type="NCBIfam" id="TIGR02433">
    <property type="entry name" value="lysidine_TilS_C"/>
    <property type="match status" value="1"/>
</dbReference>
<gene>
    <name evidence="8" type="primary">tilS</name>
    <name evidence="10" type="ORF">SAMN05216325_1306</name>
</gene>
<dbReference type="InterPro" id="IPR012795">
    <property type="entry name" value="tRNA_Ile_lys_synt_N"/>
</dbReference>
<dbReference type="PANTHER" id="PTHR43033">
    <property type="entry name" value="TRNA(ILE)-LYSIDINE SYNTHASE-RELATED"/>
    <property type="match status" value="1"/>
</dbReference>
<dbReference type="AlphaFoldDB" id="A0A1H8IA42"/>
<dbReference type="PANTHER" id="PTHR43033:SF1">
    <property type="entry name" value="TRNA(ILE)-LYSIDINE SYNTHASE-RELATED"/>
    <property type="match status" value="1"/>
</dbReference>
<dbReference type="SUPFAM" id="SSF52402">
    <property type="entry name" value="Adenine nucleotide alpha hydrolases-like"/>
    <property type="match status" value="1"/>
</dbReference>
<evidence type="ECO:0000256" key="1">
    <source>
        <dbReference type="ARBA" id="ARBA00004496"/>
    </source>
</evidence>
<evidence type="ECO:0000256" key="2">
    <source>
        <dbReference type="ARBA" id="ARBA00022490"/>
    </source>
</evidence>
<evidence type="ECO:0000313" key="10">
    <source>
        <dbReference type="EMBL" id="SEN64916.1"/>
    </source>
</evidence>
<sequence>MVRSRRKKSNNTDYLVDEVETVLRKTIKPGNRLTVGLSGGVDSVVLLDVLSIVSRRMLFELSAVHVNHGISPQSAAWSHFCCRQCYGYDIPVLVAYLKVEKTRGASLEAIARKKRYRVFSQLDGDYLVLAQHRDDQAETLLLQLLRGAGVRGLSAMPVMRKQADHASPSILRPLLNVPRAKIVTYARRHGLDWIHDESNDDRNFNRNFLRHELLPILHRRFPAYSKTLLRSSRHMAEAVLLLDELAEMDAKSCLNGGSIDVPTLRELNLPRARNLLRYMLHKHNIQLPATVKLDEILNQLHCAKKDTQLRVVIDNAEIRYFKDRMYILPVQKPPPRHFQQTWQGEPCMQLAELGGSLRFVSIQGRGLSAYKLKQKTVYIRVREGGEHFTPDCKRPRRSLKNLMQEAAVPPWQRCSLPLIFCGDKLAWVPGIGADCELQATSNEMGIVPEWLPENPGE</sequence>
<dbReference type="OrthoDB" id="9807403at2"/>
<dbReference type="InterPro" id="IPR012094">
    <property type="entry name" value="tRNA_Ile_lys_synt"/>
</dbReference>
<dbReference type="RefSeq" id="WP_090634466.1">
    <property type="nucleotide sequence ID" value="NZ_FOCP01000030.1"/>
</dbReference>
<dbReference type="GO" id="GO:0032267">
    <property type="term" value="F:tRNA(Ile)-lysidine synthase activity"/>
    <property type="evidence" value="ECO:0007669"/>
    <property type="project" value="UniProtKB-EC"/>
</dbReference>
<feature type="domain" description="Lysidine-tRNA(Ile) synthetase C-terminal" evidence="9">
    <location>
        <begin position="377"/>
        <end position="450"/>
    </location>
</feature>
<dbReference type="Pfam" id="PF01171">
    <property type="entry name" value="ATP_bind_3"/>
    <property type="match status" value="1"/>
</dbReference>
<evidence type="ECO:0000256" key="5">
    <source>
        <dbReference type="ARBA" id="ARBA00022741"/>
    </source>
</evidence>
<evidence type="ECO:0000256" key="7">
    <source>
        <dbReference type="ARBA" id="ARBA00048539"/>
    </source>
</evidence>
<keyword evidence="6 8" id="KW-0067">ATP-binding</keyword>
<dbReference type="NCBIfam" id="TIGR02432">
    <property type="entry name" value="lysidine_TilS_N"/>
    <property type="match status" value="1"/>
</dbReference>
<keyword evidence="2 8" id="KW-0963">Cytoplasm</keyword>
<dbReference type="InterPro" id="IPR015262">
    <property type="entry name" value="tRNA_Ile_lys_synt_subst-bd"/>
</dbReference>
<comment type="subcellular location">
    <subcellularLocation>
        <location evidence="1 8">Cytoplasm</location>
    </subcellularLocation>
</comment>
<dbReference type="InterPro" id="IPR012796">
    <property type="entry name" value="Lysidine-tRNA-synth_C"/>
</dbReference>
<evidence type="ECO:0000256" key="8">
    <source>
        <dbReference type="HAMAP-Rule" id="MF_01161"/>
    </source>
</evidence>
<organism evidence="10 11">
    <name type="scientific">Nitrosomonas marina</name>
    <dbReference type="NCBI Taxonomy" id="917"/>
    <lineage>
        <taxon>Bacteria</taxon>
        <taxon>Pseudomonadati</taxon>
        <taxon>Pseudomonadota</taxon>
        <taxon>Betaproteobacteria</taxon>
        <taxon>Nitrosomonadales</taxon>
        <taxon>Nitrosomonadaceae</taxon>
        <taxon>Nitrosomonas</taxon>
    </lineage>
</organism>
<comment type="catalytic activity">
    <reaction evidence="7 8">
        <text>cytidine(34) in tRNA(Ile2) + L-lysine + ATP = lysidine(34) in tRNA(Ile2) + AMP + diphosphate + H(+)</text>
        <dbReference type="Rhea" id="RHEA:43744"/>
        <dbReference type="Rhea" id="RHEA-COMP:10625"/>
        <dbReference type="Rhea" id="RHEA-COMP:10670"/>
        <dbReference type="ChEBI" id="CHEBI:15378"/>
        <dbReference type="ChEBI" id="CHEBI:30616"/>
        <dbReference type="ChEBI" id="CHEBI:32551"/>
        <dbReference type="ChEBI" id="CHEBI:33019"/>
        <dbReference type="ChEBI" id="CHEBI:82748"/>
        <dbReference type="ChEBI" id="CHEBI:83665"/>
        <dbReference type="ChEBI" id="CHEBI:456215"/>
        <dbReference type="EC" id="6.3.4.19"/>
    </reaction>
</comment>
<dbReference type="GO" id="GO:0005737">
    <property type="term" value="C:cytoplasm"/>
    <property type="evidence" value="ECO:0007669"/>
    <property type="project" value="UniProtKB-SubCell"/>
</dbReference>
<dbReference type="GO" id="GO:0005524">
    <property type="term" value="F:ATP binding"/>
    <property type="evidence" value="ECO:0007669"/>
    <property type="project" value="UniProtKB-UniRule"/>
</dbReference>
<dbReference type="InterPro" id="IPR011063">
    <property type="entry name" value="TilS/TtcA_N"/>
</dbReference>
<dbReference type="SUPFAM" id="SSF56037">
    <property type="entry name" value="PheT/TilS domain"/>
    <property type="match status" value="1"/>
</dbReference>
<reference evidence="10 11" key="1">
    <citation type="submission" date="2016-10" db="EMBL/GenBank/DDBJ databases">
        <authorList>
            <person name="de Groot N.N."/>
        </authorList>
    </citation>
    <scope>NUCLEOTIDE SEQUENCE [LARGE SCALE GENOMIC DNA]</scope>
    <source>
        <strain evidence="10 11">Nm22</strain>
    </source>
</reference>
<evidence type="ECO:0000259" key="9">
    <source>
        <dbReference type="SMART" id="SM00977"/>
    </source>
</evidence>
<evidence type="ECO:0000256" key="4">
    <source>
        <dbReference type="ARBA" id="ARBA00022694"/>
    </source>
</evidence>
<dbReference type="EMBL" id="FOCP01000030">
    <property type="protein sequence ID" value="SEN64916.1"/>
    <property type="molecule type" value="Genomic_DNA"/>
</dbReference>
<dbReference type="GO" id="GO:0006400">
    <property type="term" value="P:tRNA modification"/>
    <property type="evidence" value="ECO:0007669"/>
    <property type="project" value="UniProtKB-UniRule"/>
</dbReference>
<dbReference type="Pfam" id="PF11734">
    <property type="entry name" value="TilS_C"/>
    <property type="match status" value="1"/>
</dbReference>
<dbReference type="Gene3D" id="3.40.50.620">
    <property type="entry name" value="HUPs"/>
    <property type="match status" value="1"/>
</dbReference>
<dbReference type="SUPFAM" id="SSF82829">
    <property type="entry name" value="MesJ substrate recognition domain-like"/>
    <property type="match status" value="1"/>
</dbReference>
<comment type="function">
    <text evidence="8">Ligates lysine onto the cytidine present at position 34 of the AUA codon-specific tRNA(Ile) that contains the anticodon CAU, in an ATP-dependent manner. Cytidine is converted to lysidine, thus changing the amino acid specificity of the tRNA from methionine to isoleucine.</text>
</comment>
<dbReference type="Pfam" id="PF09179">
    <property type="entry name" value="TilS"/>
    <property type="match status" value="1"/>
</dbReference>
<dbReference type="HAMAP" id="MF_01161">
    <property type="entry name" value="tRNA_Ile_lys_synt"/>
    <property type="match status" value="1"/>
</dbReference>
<evidence type="ECO:0000313" key="11">
    <source>
        <dbReference type="Proteomes" id="UP000199459"/>
    </source>
</evidence>
<keyword evidence="3 8" id="KW-0436">Ligase</keyword>
<dbReference type="SMART" id="SM00977">
    <property type="entry name" value="TilS_C"/>
    <property type="match status" value="1"/>
</dbReference>
<dbReference type="Proteomes" id="UP000199459">
    <property type="component" value="Unassembled WGS sequence"/>
</dbReference>
<dbReference type="Gene3D" id="1.20.59.20">
    <property type="match status" value="1"/>
</dbReference>
<evidence type="ECO:0000256" key="3">
    <source>
        <dbReference type="ARBA" id="ARBA00022598"/>
    </source>
</evidence>
<dbReference type="STRING" id="917.SAMN05216326_12821"/>
<protein>
    <recommendedName>
        <fullName evidence="8">tRNA(Ile)-lysidine synthase</fullName>
        <ecNumber evidence="8">6.3.4.19</ecNumber>
    </recommendedName>
    <alternativeName>
        <fullName evidence="8">tRNA(Ile)-2-lysyl-cytidine synthase</fullName>
    </alternativeName>
    <alternativeName>
        <fullName evidence="8">tRNA(Ile)-lysidine synthetase</fullName>
    </alternativeName>
</protein>
<keyword evidence="5 8" id="KW-0547">Nucleotide-binding</keyword>
<comment type="similarity">
    <text evidence="8">Belongs to the tRNA(Ile)-lysidine synthase family.</text>
</comment>
<comment type="domain">
    <text evidence="8">The N-terminal region contains the highly conserved SGGXDS motif, predicted to be a P-loop motif involved in ATP binding.</text>
</comment>
<dbReference type="InterPro" id="IPR014729">
    <property type="entry name" value="Rossmann-like_a/b/a_fold"/>
</dbReference>
<proteinExistence type="inferred from homology"/>
<accession>A0A1H8IA42</accession>